<name>A0A401FPR9_9LACO</name>
<protein>
    <recommendedName>
        <fullName evidence="2">DUF3899 domain-containing protein</fullName>
    </recommendedName>
</protein>
<comment type="caution">
    <text evidence="3">The sequence shown here is derived from an EMBL/GenBank/DDBJ whole genome shotgun (WGS) entry which is preliminary data.</text>
</comment>
<dbReference type="Pfam" id="PF13038">
    <property type="entry name" value="DUF3899"/>
    <property type="match status" value="1"/>
</dbReference>
<gene>
    <name evidence="3" type="ORF">NBRC111893_2347</name>
</gene>
<dbReference type="InterPro" id="IPR025007">
    <property type="entry name" value="DUF3899"/>
</dbReference>
<evidence type="ECO:0000256" key="1">
    <source>
        <dbReference type="SAM" id="Phobius"/>
    </source>
</evidence>
<reference evidence="3 4" key="1">
    <citation type="submission" date="2017-11" db="EMBL/GenBank/DDBJ databases">
        <title>Draft Genome Sequence of Lactobacillus curieae NBRC 111893 isolated from Koso, a Japanese sugar-Vegetable Fermented Beverage.</title>
        <authorList>
            <person name="Chiou T.Y."/>
            <person name="Oshima K."/>
            <person name="Suda W."/>
            <person name="Hattori M."/>
            <person name="Takahashi T."/>
        </authorList>
    </citation>
    <scope>NUCLEOTIDE SEQUENCE [LARGE SCALE GENOMIC DNA]</scope>
    <source>
        <strain evidence="3 4">NBRC111893</strain>
    </source>
</reference>
<organism evidence="3 4">
    <name type="scientific">Lentilactobacillus kosonis</name>
    <dbReference type="NCBI Taxonomy" id="2810561"/>
    <lineage>
        <taxon>Bacteria</taxon>
        <taxon>Bacillati</taxon>
        <taxon>Bacillota</taxon>
        <taxon>Bacilli</taxon>
        <taxon>Lactobacillales</taxon>
        <taxon>Lactobacillaceae</taxon>
        <taxon>Lentilactobacillus</taxon>
    </lineage>
</organism>
<dbReference type="AlphaFoldDB" id="A0A401FPR9"/>
<feature type="transmembrane region" description="Helical" evidence="1">
    <location>
        <begin position="36"/>
        <end position="57"/>
    </location>
</feature>
<evidence type="ECO:0000313" key="3">
    <source>
        <dbReference type="EMBL" id="GAY74201.1"/>
    </source>
</evidence>
<evidence type="ECO:0000259" key="2">
    <source>
        <dbReference type="Pfam" id="PF13038"/>
    </source>
</evidence>
<keyword evidence="4" id="KW-1185">Reference proteome</keyword>
<dbReference type="RefSeq" id="WP_125008898.1">
    <property type="nucleotide sequence ID" value="NZ_BEXA01000007.1"/>
</dbReference>
<proteinExistence type="predicted"/>
<accession>A0A401FPR9</accession>
<evidence type="ECO:0000313" key="4">
    <source>
        <dbReference type="Proteomes" id="UP000286974"/>
    </source>
</evidence>
<sequence length="118" mass="12911">MIKLKPAVLVSWLVVMVADAVGVMLSSMLTVGNINFMFGLGFMIVAAFLIVKSGHLFTGWRFNTKKKTDLEQENLPNQPKVNEVGSVKNQAIKLSMLTKYYLLVGGLLIVLGIGLTII</sequence>
<feature type="domain" description="DUF3899" evidence="2">
    <location>
        <begin position="32"/>
        <end position="116"/>
    </location>
</feature>
<dbReference type="Proteomes" id="UP000286974">
    <property type="component" value="Unassembled WGS sequence"/>
</dbReference>
<keyword evidence="1" id="KW-1133">Transmembrane helix</keyword>
<feature type="transmembrane region" description="Helical" evidence="1">
    <location>
        <begin position="100"/>
        <end position="117"/>
    </location>
</feature>
<dbReference type="OrthoDB" id="2327883at2"/>
<keyword evidence="1" id="KW-0812">Transmembrane</keyword>
<keyword evidence="1" id="KW-0472">Membrane</keyword>
<dbReference type="EMBL" id="BEXA01000007">
    <property type="protein sequence ID" value="GAY74201.1"/>
    <property type="molecule type" value="Genomic_DNA"/>
</dbReference>